<sequence length="342" mass="40468">MIAELDRSNEMVAKHLSEYEQAEAELSHDEKVELINELLKYQRDLAQIKKYQAQQSKLTTKTERRKFYTSVLRSSAGWKAKDFKGMTFDQIEEKFFPVWEKIQEFVPMDSKLESERLKRPGIQLAQKSSKKLKTAKASGSELSQEQQTKEPKELSEEELKKMMEIVPAEEVYIEALQVKRPIIDWEVYGEGQIKYWKIVRVGDHTEVYQLFEEMLRKFDREDLDKLWSLVKETFSTTDPTEDKEKMLWVELKRLYEPDPRDQLWALQKYMHDPLEWKLYDTCGVHHVSTGRGHEIFMLVEKDYPLTKGLTTVMLCTKLQVDQYSEMANELLMKIYSIANSPR</sequence>
<proteinExistence type="predicted"/>
<accession>A0ABQ5F6I1</accession>
<protein>
    <submittedName>
        <fullName evidence="2">Uncharacterized protein</fullName>
    </submittedName>
</protein>
<name>A0ABQ5F6I1_9ASTR</name>
<keyword evidence="3" id="KW-1185">Reference proteome</keyword>
<reference evidence="2" key="2">
    <citation type="submission" date="2022-01" db="EMBL/GenBank/DDBJ databases">
        <authorList>
            <person name="Yamashiro T."/>
            <person name="Shiraishi A."/>
            <person name="Satake H."/>
            <person name="Nakayama K."/>
        </authorList>
    </citation>
    <scope>NUCLEOTIDE SEQUENCE</scope>
</reference>
<comment type="caution">
    <text evidence="2">The sequence shown here is derived from an EMBL/GenBank/DDBJ whole genome shotgun (WGS) entry which is preliminary data.</text>
</comment>
<feature type="region of interest" description="Disordered" evidence="1">
    <location>
        <begin position="135"/>
        <end position="156"/>
    </location>
</feature>
<evidence type="ECO:0000256" key="1">
    <source>
        <dbReference type="SAM" id="MobiDB-lite"/>
    </source>
</evidence>
<dbReference type="EMBL" id="BQNB010017067">
    <property type="protein sequence ID" value="GJT58978.1"/>
    <property type="molecule type" value="Genomic_DNA"/>
</dbReference>
<evidence type="ECO:0000313" key="3">
    <source>
        <dbReference type="Proteomes" id="UP001151760"/>
    </source>
</evidence>
<organism evidence="2 3">
    <name type="scientific">Tanacetum coccineum</name>
    <dbReference type="NCBI Taxonomy" id="301880"/>
    <lineage>
        <taxon>Eukaryota</taxon>
        <taxon>Viridiplantae</taxon>
        <taxon>Streptophyta</taxon>
        <taxon>Embryophyta</taxon>
        <taxon>Tracheophyta</taxon>
        <taxon>Spermatophyta</taxon>
        <taxon>Magnoliopsida</taxon>
        <taxon>eudicotyledons</taxon>
        <taxon>Gunneridae</taxon>
        <taxon>Pentapetalae</taxon>
        <taxon>asterids</taxon>
        <taxon>campanulids</taxon>
        <taxon>Asterales</taxon>
        <taxon>Asteraceae</taxon>
        <taxon>Asteroideae</taxon>
        <taxon>Anthemideae</taxon>
        <taxon>Anthemidinae</taxon>
        <taxon>Tanacetum</taxon>
    </lineage>
</organism>
<gene>
    <name evidence="2" type="ORF">Tco_1002511</name>
</gene>
<feature type="compositionally biased region" description="Basic and acidic residues" evidence="1">
    <location>
        <begin position="147"/>
        <end position="156"/>
    </location>
</feature>
<reference evidence="2" key="1">
    <citation type="journal article" date="2022" name="Int. J. Mol. Sci.">
        <title>Draft Genome of Tanacetum Coccineum: Genomic Comparison of Closely Related Tanacetum-Family Plants.</title>
        <authorList>
            <person name="Yamashiro T."/>
            <person name="Shiraishi A."/>
            <person name="Nakayama K."/>
            <person name="Satake H."/>
        </authorList>
    </citation>
    <scope>NUCLEOTIDE SEQUENCE</scope>
</reference>
<dbReference type="Proteomes" id="UP001151760">
    <property type="component" value="Unassembled WGS sequence"/>
</dbReference>
<evidence type="ECO:0000313" key="2">
    <source>
        <dbReference type="EMBL" id="GJT58978.1"/>
    </source>
</evidence>